<feature type="transmembrane region" description="Helical" evidence="5">
    <location>
        <begin position="276"/>
        <end position="295"/>
    </location>
</feature>
<keyword evidence="3 5" id="KW-1133">Transmembrane helix</keyword>
<feature type="transmembrane region" description="Helical" evidence="5">
    <location>
        <begin position="166"/>
        <end position="189"/>
    </location>
</feature>
<feature type="transmembrane region" description="Helical" evidence="5">
    <location>
        <begin position="242"/>
        <end position="264"/>
    </location>
</feature>
<organism evidence="6 7">
    <name type="scientific">Dentiscutata erythropus</name>
    <dbReference type="NCBI Taxonomy" id="1348616"/>
    <lineage>
        <taxon>Eukaryota</taxon>
        <taxon>Fungi</taxon>
        <taxon>Fungi incertae sedis</taxon>
        <taxon>Mucoromycota</taxon>
        <taxon>Glomeromycotina</taxon>
        <taxon>Glomeromycetes</taxon>
        <taxon>Diversisporales</taxon>
        <taxon>Gigasporaceae</taxon>
        <taxon>Dentiscutata</taxon>
    </lineage>
</organism>
<keyword evidence="2 5" id="KW-0812">Transmembrane</keyword>
<feature type="transmembrane region" description="Helical" evidence="5">
    <location>
        <begin position="71"/>
        <end position="93"/>
    </location>
</feature>
<evidence type="ECO:0000256" key="3">
    <source>
        <dbReference type="ARBA" id="ARBA00022989"/>
    </source>
</evidence>
<comment type="caution">
    <text evidence="6">The sequence shown here is derived from an EMBL/GenBank/DDBJ whole genome shotgun (WGS) entry which is preliminary data.</text>
</comment>
<keyword evidence="7" id="KW-1185">Reference proteome</keyword>
<dbReference type="GO" id="GO:0016020">
    <property type="term" value="C:membrane"/>
    <property type="evidence" value="ECO:0007669"/>
    <property type="project" value="UniProtKB-SubCell"/>
</dbReference>
<dbReference type="PANTHER" id="PTHR23423">
    <property type="entry name" value="ORGANIC SOLUTE TRANSPORTER-RELATED"/>
    <property type="match status" value="1"/>
</dbReference>
<dbReference type="SMART" id="SM01417">
    <property type="entry name" value="Solute_trans_a"/>
    <property type="match status" value="1"/>
</dbReference>
<accession>A0A9N9EMU8</accession>
<sequence>MAESILTARTCPNMVKDYDPNDLKFIDDNEVPLHIVGWLVSAIFTFQASIITLYLIKQHWKYYYEPSQQRYIVRLLLIVPIYTIFNWLSYFFFHGSVYIDTFRDAYQAYAITSFFNLLLQCLGENDETRMRKLSNIKSTRSPAPFCCIYFNPSEHKTLLKRLRIGILQYVLILYATTFIALILQATGFYCQESYSIYFPQIYLITVQTISGFIANICMNMLFTPVQEILANDYPWFLRNICVNTALFLVTYQGHALGFLVFLGYIQDTKYWTAHNISTGIQAILVSIELAIISLIQMKAFRYKDYRPDPRKSTPILESMKDSLIPVDLYHDYIYAIRYIYNRALKRPTTSDIWPNDRPTVEPTPPKPTFMDRLTNLFRSQESAPIQPQRPPTPVYKIKIANMELFSWKKKTSNKANDNV</sequence>
<dbReference type="OrthoDB" id="5348404at2759"/>
<feature type="transmembrane region" description="Helical" evidence="5">
    <location>
        <begin position="35"/>
        <end position="56"/>
    </location>
</feature>
<evidence type="ECO:0000256" key="2">
    <source>
        <dbReference type="ARBA" id="ARBA00022692"/>
    </source>
</evidence>
<feature type="transmembrane region" description="Helical" evidence="5">
    <location>
        <begin position="201"/>
        <end position="222"/>
    </location>
</feature>
<comment type="subcellular location">
    <subcellularLocation>
        <location evidence="1">Membrane</location>
        <topology evidence="1">Multi-pass membrane protein</topology>
    </subcellularLocation>
</comment>
<dbReference type="InterPro" id="IPR005178">
    <property type="entry name" value="Ostalpha/TMEM184C"/>
</dbReference>
<keyword evidence="4 5" id="KW-0472">Membrane</keyword>
<dbReference type="AlphaFoldDB" id="A0A9N9EMU8"/>
<evidence type="ECO:0000313" key="6">
    <source>
        <dbReference type="EMBL" id="CAG8685453.1"/>
    </source>
</evidence>
<name>A0A9N9EMU8_9GLOM</name>
<evidence type="ECO:0000256" key="4">
    <source>
        <dbReference type="ARBA" id="ARBA00023136"/>
    </source>
</evidence>
<dbReference type="EMBL" id="CAJVPY010007766">
    <property type="protein sequence ID" value="CAG8685453.1"/>
    <property type="molecule type" value="Genomic_DNA"/>
</dbReference>
<reference evidence="6" key="1">
    <citation type="submission" date="2021-06" db="EMBL/GenBank/DDBJ databases">
        <authorList>
            <person name="Kallberg Y."/>
            <person name="Tangrot J."/>
            <person name="Rosling A."/>
        </authorList>
    </citation>
    <scope>NUCLEOTIDE SEQUENCE</scope>
    <source>
        <strain evidence="6">MA453B</strain>
    </source>
</reference>
<gene>
    <name evidence="6" type="ORF">DERYTH_LOCUS12078</name>
</gene>
<proteinExistence type="predicted"/>
<evidence type="ECO:0000256" key="5">
    <source>
        <dbReference type="SAM" id="Phobius"/>
    </source>
</evidence>
<evidence type="ECO:0000313" key="7">
    <source>
        <dbReference type="Proteomes" id="UP000789405"/>
    </source>
</evidence>
<dbReference type="Pfam" id="PF03619">
    <property type="entry name" value="Solute_trans_a"/>
    <property type="match status" value="1"/>
</dbReference>
<protein>
    <submittedName>
        <fullName evidence="6">15116_t:CDS:1</fullName>
    </submittedName>
</protein>
<evidence type="ECO:0000256" key="1">
    <source>
        <dbReference type="ARBA" id="ARBA00004141"/>
    </source>
</evidence>
<dbReference type="Proteomes" id="UP000789405">
    <property type="component" value="Unassembled WGS sequence"/>
</dbReference>